<evidence type="ECO:0000259" key="8">
    <source>
        <dbReference type="Pfam" id="PF21982"/>
    </source>
</evidence>
<dbReference type="OrthoDB" id="5421057at2"/>
<dbReference type="Pfam" id="PF21982">
    <property type="entry name" value="RecX_HTH1"/>
    <property type="match status" value="1"/>
</dbReference>
<keyword evidence="4 5" id="KW-0963">Cytoplasm</keyword>
<evidence type="ECO:0000256" key="2">
    <source>
        <dbReference type="ARBA" id="ARBA00009695"/>
    </source>
</evidence>
<dbReference type="STRING" id="1033810.HLPCO_002854"/>
<dbReference type="InterPro" id="IPR053926">
    <property type="entry name" value="RecX_HTH_1st"/>
</dbReference>
<comment type="caution">
    <text evidence="9">The sequence shown here is derived from an EMBL/GenBank/DDBJ whole genome shotgun (WGS) entry which is preliminary data.</text>
</comment>
<dbReference type="Gene3D" id="1.10.10.10">
    <property type="entry name" value="Winged helix-like DNA-binding domain superfamily/Winged helix DNA-binding domain"/>
    <property type="match status" value="4"/>
</dbReference>
<dbReference type="InterPro" id="IPR036388">
    <property type="entry name" value="WH-like_DNA-bd_sf"/>
</dbReference>
<dbReference type="Pfam" id="PF21981">
    <property type="entry name" value="RecX_HTH3"/>
    <property type="match status" value="1"/>
</dbReference>
<feature type="domain" description="RecX first three-helical" evidence="8">
    <location>
        <begin position="65"/>
        <end position="103"/>
    </location>
</feature>
<comment type="similarity">
    <text evidence="2 5">Belongs to the RecX family.</text>
</comment>
<evidence type="ECO:0000256" key="5">
    <source>
        <dbReference type="HAMAP-Rule" id="MF_01114"/>
    </source>
</evidence>
<evidence type="ECO:0000313" key="10">
    <source>
        <dbReference type="Proteomes" id="UP000005707"/>
    </source>
</evidence>
<dbReference type="Proteomes" id="UP000005707">
    <property type="component" value="Unassembled WGS sequence"/>
</dbReference>
<evidence type="ECO:0000313" key="9">
    <source>
        <dbReference type="EMBL" id="ERJ11115.1"/>
    </source>
</evidence>
<feature type="domain" description="RecX second three-helical" evidence="6">
    <location>
        <begin position="110"/>
        <end position="146"/>
    </location>
</feature>
<dbReference type="Pfam" id="PF02631">
    <property type="entry name" value="RecX_HTH2"/>
    <property type="match status" value="1"/>
</dbReference>
<evidence type="ECO:0000256" key="3">
    <source>
        <dbReference type="ARBA" id="ARBA00018111"/>
    </source>
</evidence>
<dbReference type="InParanoid" id="U2FDQ8"/>
<dbReference type="FunCoup" id="U2FDQ8">
    <property type="interactions" value="3"/>
</dbReference>
<reference evidence="9 10" key="2">
    <citation type="journal article" date="2013" name="PLoS ONE">
        <title>INDIGO - INtegrated Data Warehouse of MIcrobial GenOmes with Examples from the Red Sea Extremophiles.</title>
        <authorList>
            <person name="Alam I."/>
            <person name="Antunes A."/>
            <person name="Kamau A.A."/>
            <person name="Ba Alawi W."/>
            <person name="Kalkatawi M."/>
            <person name="Stingl U."/>
            <person name="Bajic V.B."/>
        </authorList>
    </citation>
    <scope>NUCLEOTIDE SEQUENCE [LARGE SCALE GENOMIC DNA]</scope>
    <source>
        <strain evidence="9 10">SSD-17B</strain>
    </source>
</reference>
<dbReference type="eggNOG" id="COG2137">
    <property type="taxonomic scope" value="Bacteria"/>
</dbReference>
<reference evidence="9 10" key="1">
    <citation type="journal article" date="2011" name="J. Bacteriol.">
        <title>Genome sequence of Haloplasma contractile, an unusual contractile bacterium from a deep-sea anoxic brine lake.</title>
        <authorList>
            <person name="Antunes A."/>
            <person name="Alam I."/>
            <person name="El Dorry H."/>
            <person name="Siam R."/>
            <person name="Robertson A."/>
            <person name="Bajic V.B."/>
            <person name="Stingl U."/>
        </authorList>
    </citation>
    <scope>NUCLEOTIDE SEQUENCE [LARGE SCALE GENOMIC DNA]</scope>
    <source>
        <strain evidence="9 10">SSD-17B</strain>
    </source>
</reference>
<keyword evidence="10" id="KW-1185">Reference proteome</keyword>
<sequence>MNVTKINKLKSGFYQITLQNDEKHDELKIKLTEDELIELNLYTKKTVSLDELALLKEKERYSTFYTSALNYISYKMRSELEISHYLDKKECPKDYKEQIIERLKSLGYIDDKRYAIEYVSYQQTMNLKGPMLLKKELFKKGISKSLTTNTLSTYTEDKQACNITQLIKKSTKSTPKKPLRKVKESILKKIINKGYDFQLANEVMNSFAFDLEINEDSLIEKELSKLAKKYERKHEGYELKVKLTQALMRKGFDYELINQHVSNYLLSKGEE</sequence>
<dbReference type="AlphaFoldDB" id="U2FDQ8"/>
<dbReference type="InterPro" id="IPR003783">
    <property type="entry name" value="Regulatory_RecX"/>
</dbReference>
<dbReference type="GO" id="GO:0006282">
    <property type="term" value="P:regulation of DNA repair"/>
    <property type="evidence" value="ECO:0007669"/>
    <property type="project" value="UniProtKB-UniRule"/>
</dbReference>
<dbReference type="HAMAP" id="MF_01114">
    <property type="entry name" value="RecX"/>
    <property type="match status" value="1"/>
</dbReference>
<dbReference type="EMBL" id="AFNU02000016">
    <property type="protein sequence ID" value="ERJ11115.1"/>
    <property type="molecule type" value="Genomic_DNA"/>
</dbReference>
<proteinExistence type="inferred from homology"/>
<dbReference type="GO" id="GO:0005737">
    <property type="term" value="C:cytoplasm"/>
    <property type="evidence" value="ECO:0007669"/>
    <property type="project" value="UniProtKB-SubCell"/>
</dbReference>
<dbReference type="RefSeq" id="WP_008824667.1">
    <property type="nucleotide sequence ID" value="NZ_AFNU02000016.1"/>
</dbReference>
<evidence type="ECO:0000256" key="1">
    <source>
        <dbReference type="ARBA" id="ARBA00004496"/>
    </source>
</evidence>
<dbReference type="InterPro" id="IPR053925">
    <property type="entry name" value="RecX_HTH_3rd"/>
</dbReference>
<comment type="subcellular location">
    <subcellularLocation>
        <location evidence="1 5">Cytoplasm</location>
    </subcellularLocation>
</comment>
<protein>
    <recommendedName>
        <fullName evidence="3 5">Regulatory protein RecX</fullName>
    </recommendedName>
</protein>
<evidence type="ECO:0000259" key="7">
    <source>
        <dbReference type="Pfam" id="PF21981"/>
    </source>
</evidence>
<name>U2FDQ8_9MOLU</name>
<gene>
    <name evidence="5 9" type="primary">recX</name>
    <name evidence="9" type="ORF">HLPCO_002854</name>
</gene>
<organism evidence="9 10">
    <name type="scientific">Haloplasma contractile SSD-17B</name>
    <dbReference type="NCBI Taxonomy" id="1033810"/>
    <lineage>
        <taxon>Bacteria</taxon>
        <taxon>Bacillati</taxon>
        <taxon>Mycoplasmatota</taxon>
        <taxon>Mollicutes</taxon>
        <taxon>Haloplasmatales</taxon>
        <taxon>Haloplasmataceae</taxon>
        <taxon>Haloplasma</taxon>
    </lineage>
</organism>
<accession>U2FDQ8</accession>
<evidence type="ECO:0000259" key="6">
    <source>
        <dbReference type="Pfam" id="PF02631"/>
    </source>
</evidence>
<dbReference type="InterPro" id="IPR053924">
    <property type="entry name" value="RecX_HTH_2nd"/>
</dbReference>
<dbReference type="PANTHER" id="PTHR33602:SF1">
    <property type="entry name" value="REGULATORY PROTEIN RECX FAMILY PROTEIN"/>
    <property type="match status" value="1"/>
</dbReference>
<comment type="function">
    <text evidence="5">Modulates RecA activity.</text>
</comment>
<dbReference type="PANTHER" id="PTHR33602">
    <property type="entry name" value="REGULATORY PROTEIN RECX FAMILY PROTEIN"/>
    <property type="match status" value="1"/>
</dbReference>
<feature type="domain" description="RecX third three-helical" evidence="7">
    <location>
        <begin position="216"/>
        <end position="259"/>
    </location>
</feature>
<evidence type="ECO:0000256" key="4">
    <source>
        <dbReference type="ARBA" id="ARBA00022490"/>
    </source>
</evidence>